<dbReference type="Proteomes" id="UP001234178">
    <property type="component" value="Unassembled WGS sequence"/>
</dbReference>
<evidence type="ECO:0000313" key="3">
    <source>
        <dbReference type="Proteomes" id="UP001234178"/>
    </source>
</evidence>
<evidence type="ECO:0000313" key="2">
    <source>
        <dbReference type="EMBL" id="KAK4013408.1"/>
    </source>
</evidence>
<gene>
    <name evidence="2" type="ORF">OUZ56_025955</name>
</gene>
<feature type="region of interest" description="Disordered" evidence="1">
    <location>
        <begin position="1"/>
        <end position="21"/>
    </location>
</feature>
<proteinExistence type="predicted"/>
<dbReference type="EMBL" id="JAOYFB010000004">
    <property type="protein sequence ID" value="KAK4013408.1"/>
    <property type="molecule type" value="Genomic_DNA"/>
</dbReference>
<evidence type="ECO:0000256" key="1">
    <source>
        <dbReference type="SAM" id="MobiDB-lite"/>
    </source>
</evidence>
<accession>A0ABQ9ZKF6</accession>
<sequence>MSKTTSAPEEEGCRAGPCEDISSRRRRGAYGRIPGEPSLLTCFPGRGKWQLLPGGSYRKLALPSYFPKSADCLDWAYGDVIGDNSQIFIAGYINPHSQSFGSLAGKSPKIGPCLRVPQSVEPCIHGSRKIFPNWQHSWMLVSEPSPYGVMELLSAYVPHCRVSTSEELSSPGDGPDIGIISEAACS</sequence>
<reference evidence="2 3" key="1">
    <citation type="journal article" date="2023" name="Nucleic Acids Res.">
        <title>The hologenome of Daphnia magna reveals possible DNA methylation and microbiome-mediated evolution of the host genome.</title>
        <authorList>
            <person name="Chaturvedi A."/>
            <person name="Li X."/>
            <person name="Dhandapani V."/>
            <person name="Marshall H."/>
            <person name="Kissane S."/>
            <person name="Cuenca-Cambronero M."/>
            <person name="Asole G."/>
            <person name="Calvet F."/>
            <person name="Ruiz-Romero M."/>
            <person name="Marangio P."/>
            <person name="Guigo R."/>
            <person name="Rago D."/>
            <person name="Mirbahai L."/>
            <person name="Eastwood N."/>
            <person name="Colbourne J.K."/>
            <person name="Zhou J."/>
            <person name="Mallon E."/>
            <person name="Orsini L."/>
        </authorList>
    </citation>
    <scope>NUCLEOTIDE SEQUENCE [LARGE SCALE GENOMIC DNA]</scope>
    <source>
        <strain evidence="2">LRV0_1</strain>
    </source>
</reference>
<keyword evidence="3" id="KW-1185">Reference proteome</keyword>
<name>A0ABQ9ZKF6_9CRUS</name>
<comment type="caution">
    <text evidence="2">The sequence shown here is derived from an EMBL/GenBank/DDBJ whole genome shotgun (WGS) entry which is preliminary data.</text>
</comment>
<organism evidence="2 3">
    <name type="scientific">Daphnia magna</name>
    <dbReference type="NCBI Taxonomy" id="35525"/>
    <lineage>
        <taxon>Eukaryota</taxon>
        <taxon>Metazoa</taxon>
        <taxon>Ecdysozoa</taxon>
        <taxon>Arthropoda</taxon>
        <taxon>Crustacea</taxon>
        <taxon>Branchiopoda</taxon>
        <taxon>Diplostraca</taxon>
        <taxon>Cladocera</taxon>
        <taxon>Anomopoda</taxon>
        <taxon>Daphniidae</taxon>
        <taxon>Daphnia</taxon>
    </lineage>
</organism>
<protein>
    <submittedName>
        <fullName evidence="2">Uncharacterized protein</fullName>
    </submittedName>
</protein>